<dbReference type="PANTHER" id="PTHR12538:SF0">
    <property type="entry name" value="40S RIBOSOMAL PROTEIN S26"/>
    <property type="match status" value="1"/>
</dbReference>
<evidence type="ECO:0000313" key="6">
    <source>
        <dbReference type="Proteomes" id="UP000419144"/>
    </source>
</evidence>
<comment type="similarity">
    <text evidence="1 4">Belongs to the eukaryotic ribosomal protein eS26 family.</text>
</comment>
<sequence length="231" mass="26598">MRPSFSSAFFFSVQRLLATLTPTVLALRRHWHLQSILQRLPFCIILRIFLMAPLLHLSLLRASTHTHTLPYVCCAPAPRHFTPNTHAFNTLRLGLTHSLNEHTHTHTYTYTQRIVCDSIMTTKRRNHGRSKPPHSRGRVKPVHCFNCGRLTPKDKAVGRFVVRRMLDAASARDVAEASPVYGLNFPMPKLYMKQRFCIACAIHSRTVRARPVENRKIRYTKKVPFRPAGKK</sequence>
<accession>A0A640KN78</accession>
<proteinExistence type="inferred from homology"/>
<dbReference type="GO" id="GO:0006412">
    <property type="term" value="P:translation"/>
    <property type="evidence" value="ECO:0007669"/>
    <property type="project" value="InterPro"/>
</dbReference>
<evidence type="ECO:0000256" key="1">
    <source>
        <dbReference type="ARBA" id="ARBA00008596"/>
    </source>
</evidence>
<gene>
    <name evidence="5" type="ORF">LtaPh_3032300</name>
</gene>
<keyword evidence="2 4" id="KW-0689">Ribosomal protein</keyword>
<dbReference type="InterPro" id="IPR000892">
    <property type="entry name" value="Ribosomal_eS26"/>
</dbReference>
<dbReference type="FunFam" id="3.30.1740.20:FF:000003">
    <property type="entry name" value="40S ribosomal protein S26"/>
    <property type="match status" value="1"/>
</dbReference>
<dbReference type="GO" id="GO:0022627">
    <property type="term" value="C:cytosolic small ribosomal subunit"/>
    <property type="evidence" value="ECO:0007669"/>
    <property type="project" value="TreeGrafter"/>
</dbReference>
<dbReference type="EMBL" id="BLBS01000043">
    <property type="protein sequence ID" value="GET90932.1"/>
    <property type="molecule type" value="Genomic_DNA"/>
</dbReference>
<dbReference type="Pfam" id="PF01283">
    <property type="entry name" value="Ribosomal_S26e"/>
    <property type="match status" value="1"/>
</dbReference>
<protein>
    <recommendedName>
        <fullName evidence="4">40S ribosomal protein S26</fullName>
    </recommendedName>
</protein>
<organism evidence="5 6">
    <name type="scientific">Leishmania tarentolae</name>
    <name type="common">Sauroleishmania tarentolae</name>
    <dbReference type="NCBI Taxonomy" id="5689"/>
    <lineage>
        <taxon>Eukaryota</taxon>
        <taxon>Discoba</taxon>
        <taxon>Euglenozoa</taxon>
        <taxon>Kinetoplastea</taxon>
        <taxon>Metakinetoplastina</taxon>
        <taxon>Trypanosomatida</taxon>
        <taxon>Trypanosomatidae</taxon>
        <taxon>Leishmaniinae</taxon>
        <taxon>Leishmania</taxon>
        <taxon>lizard Leishmania</taxon>
    </lineage>
</organism>
<dbReference type="PANTHER" id="PTHR12538">
    <property type="entry name" value="40S RIBOSOMAL PROTEIN S26"/>
    <property type="match status" value="1"/>
</dbReference>
<keyword evidence="3 4" id="KW-0687">Ribonucleoprotein</keyword>
<dbReference type="AlphaFoldDB" id="A0A640KN78"/>
<reference evidence="5" key="1">
    <citation type="submission" date="2019-11" db="EMBL/GenBank/DDBJ databases">
        <title>Leishmania tarentolae CDS.</title>
        <authorList>
            <person name="Goto Y."/>
            <person name="Yamagishi J."/>
        </authorList>
    </citation>
    <scope>NUCLEOTIDE SEQUENCE [LARGE SCALE GENOMIC DNA]</scope>
    <source>
        <strain evidence="5">Parrot Tar II</strain>
    </source>
</reference>
<dbReference type="Gene3D" id="3.30.1740.20">
    <property type="entry name" value="Ribosomal protein S26e"/>
    <property type="match status" value="1"/>
</dbReference>
<evidence type="ECO:0000256" key="4">
    <source>
        <dbReference type="RuleBase" id="RU363128"/>
    </source>
</evidence>
<evidence type="ECO:0000313" key="5">
    <source>
        <dbReference type="EMBL" id="GET90932.1"/>
    </source>
</evidence>
<dbReference type="GO" id="GO:0003729">
    <property type="term" value="F:mRNA binding"/>
    <property type="evidence" value="ECO:0007669"/>
    <property type="project" value="TreeGrafter"/>
</dbReference>
<evidence type="ECO:0000256" key="3">
    <source>
        <dbReference type="ARBA" id="ARBA00023274"/>
    </source>
</evidence>
<dbReference type="GO" id="GO:0003735">
    <property type="term" value="F:structural constituent of ribosome"/>
    <property type="evidence" value="ECO:0007669"/>
    <property type="project" value="InterPro"/>
</dbReference>
<dbReference type="OrthoDB" id="10262653at2759"/>
<comment type="caution">
    <text evidence="5">The sequence shown here is derived from an EMBL/GenBank/DDBJ whole genome shotgun (WGS) entry which is preliminary data.</text>
</comment>
<evidence type="ECO:0000256" key="2">
    <source>
        <dbReference type="ARBA" id="ARBA00022980"/>
    </source>
</evidence>
<dbReference type="InterPro" id="IPR038551">
    <property type="entry name" value="Ribosomal_eS26_sf"/>
</dbReference>
<dbReference type="VEuPathDB" id="TriTrypDB:LtaPh_3032300"/>
<name>A0A640KN78_LEITA</name>
<keyword evidence="6" id="KW-1185">Reference proteome</keyword>
<dbReference type="Proteomes" id="UP000419144">
    <property type="component" value="Unassembled WGS sequence"/>
</dbReference>